<gene>
    <name evidence="1" type="ORF">N8I74_17815</name>
</gene>
<dbReference type="Gene3D" id="3.40.50.10110">
    <property type="entry name" value="DNA polymerase III subunit chi"/>
    <property type="match status" value="1"/>
</dbReference>
<name>A0ABY6DNT7_9NEIS</name>
<proteinExistence type="predicted"/>
<evidence type="ECO:0000313" key="2">
    <source>
        <dbReference type="Proteomes" id="UP001061302"/>
    </source>
</evidence>
<reference evidence="1" key="1">
    <citation type="submission" date="2022-10" db="EMBL/GenBank/DDBJ databases">
        <title>Chitiniphilus purpureus sp. nov., a novel chitin-degrading bacterium isolated from crawfish pond sediment.</title>
        <authorList>
            <person name="Li K."/>
        </authorList>
    </citation>
    <scope>NUCLEOTIDE SEQUENCE</scope>
    <source>
        <strain evidence="1">CD1</strain>
    </source>
</reference>
<dbReference type="EMBL" id="CP106753">
    <property type="protein sequence ID" value="UXY15146.1"/>
    <property type="molecule type" value="Genomic_DNA"/>
</dbReference>
<protein>
    <submittedName>
        <fullName evidence="1">DNA polymerase III subunit chi</fullName>
    </submittedName>
</protein>
<evidence type="ECO:0000313" key="1">
    <source>
        <dbReference type="EMBL" id="UXY15146.1"/>
    </source>
</evidence>
<dbReference type="SUPFAM" id="SSF102400">
    <property type="entry name" value="DNA polymerase III chi subunit"/>
    <property type="match status" value="1"/>
</dbReference>
<keyword evidence="2" id="KW-1185">Reference proteome</keyword>
<dbReference type="PANTHER" id="PTHR38767:SF1">
    <property type="entry name" value="DNA POLYMERASE III SUBUNIT CHI"/>
    <property type="match status" value="1"/>
</dbReference>
<dbReference type="InterPro" id="IPR036768">
    <property type="entry name" value="PolIII_chi_sf"/>
</dbReference>
<dbReference type="RefSeq" id="WP_263124537.1">
    <property type="nucleotide sequence ID" value="NZ_CP106753.1"/>
</dbReference>
<dbReference type="PANTHER" id="PTHR38767">
    <property type="entry name" value="DNA POLYMERASE III SUBUNIT CHI"/>
    <property type="match status" value="1"/>
</dbReference>
<dbReference type="Pfam" id="PF04364">
    <property type="entry name" value="DNA_pol3_chi"/>
    <property type="match status" value="1"/>
</dbReference>
<accession>A0ABY6DNT7</accession>
<sequence length="152" mass="16987">MIRAGMDVTFYFNVKHRGHALCQLVGKALAQRLTINVLTASDADSRELDRLLWEIPQIGFLPHCAADDPLAPVTPIVIDHRPALLSDRAALFNWTEAAIPAELDGHQRVLEIVERDDAARDQARERWRSYQARGVTPQAVDMLELAAQRQAG</sequence>
<organism evidence="1 2">
    <name type="scientific">Chitiniphilus purpureus</name>
    <dbReference type="NCBI Taxonomy" id="2981137"/>
    <lineage>
        <taxon>Bacteria</taxon>
        <taxon>Pseudomonadati</taxon>
        <taxon>Pseudomonadota</taxon>
        <taxon>Betaproteobacteria</taxon>
        <taxon>Neisseriales</taxon>
        <taxon>Chitinibacteraceae</taxon>
        <taxon>Chitiniphilus</taxon>
    </lineage>
</organism>
<dbReference type="InterPro" id="IPR007459">
    <property type="entry name" value="DNA_pol3_chi"/>
</dbReference>
<dbReference type="Proteomes" id="UP001061302">
    <property type="component" value="Chromosome"/>
</dbReference>